<proteinExistence type="predicted"/>
<dbReference type="InterPro" id="IPR010057">
    <property type="entry name" value="Transcription_activator_Rgg_C"/>
</dbReference>
<name>A0ABN4JR76_9BACL</name>
<dbReference type="PANTHER" id="PTHR37038:SF13">
    <property type="entry name" value="HTH CRO_C1-TYPE DOMAIN-CONTAINING PROTEIN"/>
    <property type="match status" value="1"/>
</dbReference>
<dbReference type="EMBL" id="CP013661">
    <property type="protein sequence ID" value="ALS77272.1"/>
    <property type="molecule type" value="Genomic_DNA"/>
</dbReference>
<feature type="domain" description="HTH cro/C1-type" evidence="1">
    <location>
        <begin position="7"/>
        <end position="60"/>
    </location>
</feature>
<dbReference type="InterPro" id="IPR001387">
    <property type="entry name" value="Cro/C1-type_HTH"/>
</dbReference>
<accession>A0ABN4JR76</accession>
<dbReference type="PANTHER" id="PTHR37038">
    <property type="entry name" value="TRANSCRIPTIONAL REGULATOR-RELATED"/>
    <property type="match status" value="1"/>
</dbReference>
<reference evidence="2" key="1">
    <citation type="submission" date="2016-01" db="EMBL/GenBank/DDBJ databases">
        <title>Complete genome of Planococcus kocurri type strain.</title>
        <authorList>
            <person name="See-Too W.S."/>
        </authorList>
    </citation>
    <scope>NUCLEOTIDE SEQUENCE [LARGE SCALE GENOMIC DNA]</scope>
    <source>
        <strain evidence="2">ATCC 43650</strain>
    </source>
</reference>
<dbReference type="CDD" id="cd00093">
    <property type="entry name" value="HTH_XRE"/>
    <property type="match status" value="1"/>
</dbReference>
<dbReference type="SUPFAM" id="SSF47413">
    <property type="entry name" value="lambda repressor-like DNA-binding domains"/>
    <property type="match status" value="1"/>
</dbReference>
<protein>
    <recommendedName>
        <fullName evidence="1">HTH cro/C1-type domain-containing protein</fullName>
    </recommendedName>
</protein>
<evidence type="ECO:0000259" key="1">
    <source>
        <dbReference type="PROSITE" id="PS50943"/>
    </source>
</evidence>
<organism evidence="2 3">
    <name type="scientific">Planococcus kocurii</name>
    <dbReference type="NCBI Taxonomy" id="1374"/>
    <lineage>
        <taxon>Bacteria</taxon>
        <taxon>Bacillati</taxon>
        <taxon>Bacillota</taxon>
        <taxon>Bacilli</taxon>
        <taxon>Bacillales</taxon>
        <taxon>Caryophanaceae</taxon>
        <taxon>Planococcus</taxon>
    </lineage>
</organism>
<dbReference type="InterPro" id="IPR053163">
    <property type="entry name" value="HTH-type_regulator_Rgg"/>
</dbReference>
<dbReference type="Pfam" id="PF01381">
    <property type="entry name" value="HTH_3"/>
    <property type="match status" value="1"/>
</dbReference>
<dbReference type="Proteomes" id="UP000065533">
    <property type="component" value="Chromosome"/>
</dbReference>
<evidence type="ECO:0000313" key="3">
    <source>
        <dbReference type="Proteomes" id="UP000065533"/>
    </source>
</evidence>
<dbReference type="RefSeq" id="WP_058383952.1">
    <property type="nucleotide sequence ID" value="NZ_CP013661.2"/>
</dbReference>
<dbReference type="PROSITE" id="PS50943">
    <property type="entry name" value="HTH_CROC1"/>
    <property type="match status" value="1"/>
</dbReference>
<evidence type="ECO:0000313" key="2">
    <source>
        <dbReference type="EMBL" id="ALS77272.1"/>
    </source>
</evidence>
<dbReference type="InterPro" id="IPR010982">
    <property type="entry name" value="Lambda_DNA-bd_dom_sf"/>
</dbReference>
<keyword evidence="3" id="KW-1185">Reference proteome</keyword>
<gene>
    <name evidence="2" type="ORF">AUO94_00815</name>
</gene>
<dbReference type="Pfam" id="PF21259">
    <property type="entry name" value="Rgg_C"/>
    <property type="match status" value="1"/>
</dbReference>
<dbReference type="Gene3D" id="1.25.40.10">
    <property type="entry name" value="Tetratricopeptide repeat domain"/>
    <property type="match status" value="1"/>
</dbReference>
<sequence>MYLGEVLKRIRRNRGFTQISVSKNIISQGSYSKFEAGLNNLETDVYIKILNNLNIDFEEVIFIRNSYNYEAKQLIIKQFFTLNYNNIEKLEEMSIAIAKFLKKKQDLDIEEIQIVCNAFLQLHLTRDIELTKRIIQPIWNRISKYEQWYLNDIRMINTILFLFPVNVATEFTQSVLTRLNKYKDFREAELLKTSFAINLSLLLIKEGNYVKALEIIEGSLEKYKKKMNYTILALYFSRKAICSFHLGKEDSIIFLEKAKNLTLLYEDAEYWERIRKEYNYYTSVVKFE</sequence>
<dbReference type="InterPro" id="IPR011990">
    <property type="entry name" value="TPR-like_helical_dom_sf"/>
</dbReference>
<dbReference type="SMART" id="SM00530">
    <property type="entry name" value="HTH_XRE"/>
    <property type="match status" value="1"/>
</dbReference>